<name>I3EJ40_NEMP3</name>
<feature type="region of interest" description="Disordered" evidence="1">
    <location>
        <begin position="1"/>
        <end position="23"/>
    </location>
</feature>
<dbReference type="VEuPathDB" id="MicrosporidiaDB:NEQG_00007"/>
<organism evidence="3 4">
    <name type="scientific">Nematocida parisii (strain ERTm3)</name>
    <name type="common">Nematode killer fungus</name>
    <dbReference type="NCBI Taxonomy" id="935791"/>
    <lineage>
        <taxon>Eukaryota</taxon>
        <taxon>Fungi</taxon>
        <taxon>Fungi incertae sedis</taxon>
        <taxon>Microsporidia</taxon>
        <taxon>Nematocida</taxon>
    </lineage>
</organism>
<sequence>MNSSGENSKTKAVAEKVKQTDDKAHEQVQKIKESKLGKAIPTEYKNIGIKQVALISLVLNSVVLVFTYALCIALYPKKAEDSGFAKSISGICLGLTYAMSFCHDFFVYWFERGTMLLSFVGLRVFSLLVTIVVALFLTGPSATILFKCFIILINIIFCLMYMYIFAIYISHLKTGGSTEGGDQQEV</sequence>
<dbReference type="EMBL" id="GL870876">
    <property type="protein sequence ID" value="EIJ89237.1"/>
    <property type="molecule type" value="Genomic_DNA"/>
</dbReference>
<dbReference type="Gene3D" id="1.20.1250.20">
    <property type="entry name" value="MFS general substrate transporter like domains"/>
    <property type="match status" value="1"/>
</dbReference>
<accession>I3EJ40</accession>
<dbReference type="Proteomes" id="UP000002872">
    <property type="component" value="Unassembled WGS sequence"/>
</dbReference>
<dbReference type="InterPro" id="IPR036259">
    <property type="entry name" value="MFS_trans_sf"/>
</dbReference>
<keyword evidence="2" id="KW-0472">Membrane</keyword>
<dbReference type="InParanoid" id="I3EJ40"/>
<feature type="compositionally biased region" description="Basic and acidic residues" evidence="1">
    <location>
        <begin position="8"/>
        <end position="23"/>
    </location>
</feature>
<dbReference type="AlphaFoldDB" id="I3EJ40"/>
<dbReference type="Pfam" id="PF17009">
    <property type="entry name" value="DUF5090"/>
    <property type="match status" value="1"/>
</dbReference>
<evidence type="ECO:0000313" key="4">
    <source>
        <dbReference type="Proteomes" id="UP000002872"/>
    </source>
</evidence>
<keyword evidence="4" id="KW-1185">Reference proteome</keyword>
<dbReference type="OMA" id="VFTYALC"/>
<feature type="transmembrane region" description="Helical" evidence="2">
    <location>
        <begin position="87"/>
        <end position="110"/>
    </location>
</feature>
<keyword evidence="2" id="KW-1133">Transmembrane helix</keyword>
<gene>
    <name evidence="3" type="ORF">NEQG_00007</name>
</gene>
<dbReference type="HOGENOM" id="CLU_1454807_0_0_1"/>
<evidence type="ECO:0000256" key="1">
    <source>
        <dbReference type="SAM" id="MobiDB-lite"/>
    </source>
</evidence>
<reference evidence="3" key="1">
    <citation type="submission" date="2011-01" db="EMBL/GenBank/DDBJ databases">
        <title>The Genome Sequence of Nematocida parisii strain ERTm3.</title>
        <authorList>
            <consortium name="The Broad Institute Genome Sequencing Platform"/>
            <consortium name="The Broad Institute Genome Sequencing Center for Infectious Disease"/>
            <person name="Cuomo C."/>
            <person name="Troemel E."/>
            <person name="Young S.K."/>
            <person name="Zeng Q."/>
            <person name="Gargeya S."/>
            <person name="Fitzgerald M."/>
            <person name="Haas B."/>
            <person name="Abouelleil A."/>
            <person name="Alvarado L."/>
            <person name="Arachchi H.M."/>
            <person name="Berlin A."/>
            <person name="Chapman S.B."/>
            <person name="Gearin G."/>
            <person name="Goldberg J."/>
            <person name="Griggs A."/>
            <person name="Gujja S."/>
            <person name="Hansen M."/>
            <person name="Heiman D."/>
            <person name="Howarth C."/>
            <person name="Larimer J."/>
            <person name="Lui A."/>
            <person name="MacDonald P.J.P."/>
            <person name="McCowen C."/>
            <person name="Montmayeur A."/>
            <person name="Murphy C."/>
            <person name="Neiman D."/>
            <person name="Pearson M."/>
            <person name="Priest M."/>
            <person name="Roberts A."/>
            <person name="Saif S."/>
            <person name="Shea T."/>
            <person name="Sisk P."/>
            <person name="Stolte C."/>
            <person name="Sykes S."/>
            <person name="Wortman J."/>
            <person name="Nusbaum C."/>
            <person name="Birren B."/>
        </authorList>
    </citation>
    <scope>NUCLEOTIDE SEQUENCE</scope>
    <source>
        <strain evidence="3">ERTm3</strain>
    </source>
</reference>
<evidence type="ECO:0000256" key="2">
    <source>
        <dbReference type="SAM" id="Phobius"/>
    </source>
</evidence>
<feature type="transmembrane region" description="Helical" evidence="2">
    <location>
        <begin position="144"/>
        <end position="169"/>
    </location>
</feature>
<dbReference type="OrthoDB" id="2190986at2759"/>
<keyword evidence="2" id="KW-0812">Transmembrane</keyword>
<evidence type="ECO:0000313" key="3">
    <source>
        <dbReference type="EMBL" id="EIJ89237.1"/>
    </source>
</evidence>
<dbReference type="InterPro" id="IPR031539">
    <property type="entry name" value="DUF5090"/>
</dbReference>
<feature type="transmembrane region" description="Helical" evidence="2">
    <location>
        <begin position="52"/>
        <end position="75"/>
    </location>
</feature>
<protein>
    <submittedName>
        <fullName evidence="3">Uncharacterized protein</fullName>
    </submittedName>
</protein>
<feature type="transmembrane region" description="Helical" evidence="2">
    <location>
        <begin position="116"/>
        <end position="137"/>
    </location>
</feature>
<proteinExistence type="predicted"/>